<name>A0A7M7NWE3_STRPU</name>
<feature type="region of interest" description="Disordered" evidence="2">
    <location>
        <begin position="157"/>
        <end position="179"/>
    </location>
</feature>
<evidence type="ECO:0000313" key="4">
    <source>
        <dbReference type="EnsemblMetazoa" id="XP_030840348"/>
    </source>
</evidence>
<dbReference type="Proteomes" id="UP000007110">
    <property type="component" value="Unassembled WGS sequence"/>
</dbReference>
<feature type="region of interest" description="Disordered" evidence="2">
    <location>
        <begin position="657"/>
        <end position="693"/>
    </location>
</feature>
<dbReference type="AlphaFoldDB" id="A0A7M7NWE3"/>
<feature type="compositionally biased region" description="Basic and acidic residues" evidence="2">
    <location>
        <begin position="657"/>
        <end position="681"/>
    </location>
</feature>
<protein>
    <recommendedName>
        <fullName evidence="3">DUF4485 domain-containing protein</fullName>
    </recommendedName>
</protein>
<dbReference type="InterPro" id="IPR027831">
    <property type="entry name" value="DUF4485"/>
</dbReference>
<dbReference type="CTD" id="201134"/>
<feature type="compositionally biased region" description="Polar residues" evidence="2">
    <location>
        <begin position="217"/>
        <end position="230"/>
    </location>
</feature>
<evidence type="ECO:0000256" key="2">
    <source>
        <dbReference type="SAM" id="MobiDB-lite"/>
    </source>
</evidence>
<feature type="domain" description="DUF4485" evidence="3">
    <location>
        <begin position="8"/>
        <end position="91"/>
    </location>
</feature>
<proteinExistence type="predicted"/>
<evidence type="ECO:0000313" key="5">
    <source>
        <dbReference type="Proteomes" id="UP000007110"/>
    </source>
</evidence>
<dbReference type="InterPro" id="IPR055310">
    <property type="entry name" value="CEP112"/>
</dbReference>
<keyword evidence="5" id="KW-1185">Reference proteome</keyword>
<feature type="coiled-coil region" evidence="1">
    <location>
        <begin position="411"/>
        <end position="491"/>
    </location>
</feature>
<feature type="compositionally biased region" description="Basic and acidic residues" evidence="2">
    <location>
        <begin position="157"/>
        <end position="169"/>
    </location>
</feature>
<feature type="coiled-coil region" evidence="1">
    <location>
        <begin position="324"/>
        <end position="358"/>
    </location>
</feature>
<organism evidence="4 5">
    <name type="scientific">Strongylocentrotus purpuratus</name>
    <name type="common">Purple sea urchin</name>
    <dbReference type="NCBI Taxonomy" id="7668"/>
    <lineage>
        <taxon>Eukaryota</taxon>
        <taxon>Metazoa</taxon>
        <taxon>Echinodermata</taxon>
        <taxon>Eleutherozoa</taxon>
        <taxon>Echinozoa</taxon>
        <taxon>Echinoidea</taxon>
        <taxon>Euechinoidea</taxon>
        <taxon>Echinacea</taxon>
        <taxon>Camarodonta</taxon>
        <taxon>Echinidea</taxon>
        <taxon>Strongylocentrotidae</taxon>
        <taxon>Strongylocentrotus</taxon>
    </lineage>
</organism>
<dbReference type="RefSeq" id="XP_030840348.1">
    <property type="nucleotide sequence ID" value="XM_030984488.1"/>
</dbReference>
<keyword evidence="1" id="KW-0175">Coiled coil</keyword>
<accession>A0A7M7NWE3</accession>
<dbReference type="PANTHER" id="PTHR18871">
    <property type="entry name" value="CENTROSOMAL PROTEIN OF 112 KDA"/>
    <property type="match status" value="1"/>
</dbReference>
<dbReference type="EnsemblMetazoa" id="XM_030984488">
    <property type="protein sequence ID" value="XP_030840348"/>
    <property type="gene ID" value="LOC576526"/>
</dbReference>
<feature type="region of interest" description="Disordered" evidence="2">
    <location>
        <begin position="199"/>
        <end position="230"/>
    </location>
</feature>
<evidence type="ECO:0000256" key="1">
    <source>
        <dbReference type="SAM" id="Coils"/>
    </source>
</evidence>
<dbReference type="Pfam" id="PF14846">
    <property type="entry name" value="DUF4485"/>
    <property type="match status" value="1"/>
</dbReference>
<reference evidence="4" key="2">
    <citation type="submission" date="2021-01" db="UniProtKB">
        <authorList>
            <consortium name="EnsemblMetazoa"/>
        </authorList>
    </citation>
    <scope>IDENTIFICATION</scope>
</reference>
<sequence>MADESGELDNEFDGFLAEMKPYMLKLPHKSERQRCALWIKKLCEAPGHGVVGRKNRNMYSKLLLHMLKKSLLEGPFSSRPDPGPLPTLPSYTSIYFDEPTQSKALRQEEVRGHSLPDWVSGELWSGQDSKDLRSSSVRSKVRSTNVLQERHLNVETRQQKLRNEGEGDRLQQAVPASGYQSQLEAARVEIRNRHKVSFTYSSDEDEDPNPRRKEARSSSNNRVSTTKQASTRFDWPRFELSPVAARTHQVTTTGTGIPSGPTVASSMMFDDVSMETRQEKQHLEMRTKLLEAKFHEEKLLIQQRHDEAIQKILDRKNTEMDEMKIHYRKKVADLEETNSKLDKKLQALSKEFSHAKESRDKQISELRKMVEHSSQTTLNGYEKKLHDAVADYEQEKFEMQKKQTSAIQDILEDTNDKLQKMEMEYNAQVESHAEVIRELEAKLHQLGQELTNQQAGQIRLSEEKSKIERQAELLNVELENITKRYIALEKDYDLKKIDYERELKNLRGKSEARVEFLKDEHATSLAKLSESNNEFEDRVHELRQALQDSELNRQRQVRELESEYKQDKLHQEQLSERKLQGLRSQMGVEKEDLERQLRQAHNANHDKDEQIKRLKELQRLQAQQAERALEDFKNQVETNSGRMFDDMKTQMARVEVDLTKSKELREKQSKEYKRQSEEARKTHQQQLSELELSHQRERSRLLEQCQEGKDQLQEEQEQLLESTREHLEQKIRVLESRSQEQQTKDAKVIFDLEQQLRDVKEEMLQSDSLRKQQLVELGLLREEERNKVQREHETEVRQLRSEMDQYRTTLHKENSTQMEQAMTQTNERLKDIERDYSNRLDQANKTIKEHQETVHQLREENQIAKSNMELQLTETVSKLEDEKELLRKQHGAYNKAVQRELDDQRQRIKQLDRRLQEEELNHQEKELDGTILSLKSQVNTLQQRLLVVQEEIDLRNKHIARFSPTRN</sequence>
<dbReference type="PANTHER" id="PTHR18871:SF2">
    <property type="entry name" value="CENTROSOMAL PROTEIN OF 112 KDA"/>
    <property type="match status" value="1"/>
</dbReference>
<dbReference type="GeneID" id="576526"/>
<evidence type="ECO:0000259" key="3">
    <source>
        <dbReference type="Pfam" id="PF14846"/>
    </source>
</evidence>
<reference evidence="5" key="1">
    <citation type="submission" date="2015-02" db="EMBL/GenBank/DDBJ databases">
        <title>Genome sequencing for Strongylocentrotus purpuratus.</title>
        <authorList>
            <person name="Murali S."/>
            <person name="Liu Y."/>
            <person name="Vee V."/>
            <person name="English A."/>
            <person name="Wang M."/>
            <person name="Skinner E."/>
            <person name="Han Y."/>
            <person name="Muzny D.M."/>
            <person name="Worley K.C."/>
            <person name="Gibbs R.A."/>
        </authorList>
    </citation>
    <scope>NUCLEOTIDE SEQUENCE</scope>
</reference>